<dbReference type="Proteomes" id="UP000299102">
    <property type="component" value="Unassembled WGS sequence"/>
</dbReference>
<keyword evidence="2" id="KW-1185">Reference proteome</keyword>
<comment type="caution">
    <text evidence="1">The sequence shown here is derived from an EMBL/GenBank/DDBJ whole genome shotgun (WGS) entry which is preliminary data.</text>
</comment>
<dbReference type="AlphaFoldDB" id="A0A4C1VME5"/>
<reference evidence="1 2" key="1">
    <citation type="journal article" date="2019" name="Commun. Biol.">
        <title>The bagworm genome reveals a unique fibroin gene that provides high tensile strength.</title>
        <authorList>
            <person name="Kono N."/>
            <person name="Nakamura H."/>
            <person name="Ohtoshi R."/>
            <person name="Tomita M."/>
            <person name="Numata K."/>
            <person name="Arakawa K."/>
        </authorList>
    </citation>
    <scope>NUCLEOTIDE SEQUENCE [LARGE SCALE GENOMIC DNA]</scope>
</reference>
<gene>
    <name evidence="1" type="ORF">EVAR_27422_1</name>
</gene>
<accession>A0A4C1VME5</accession>
<name>A0A4C1VME5_EUMVA</name>
<evidence type="ECO:0000313" key="1">
    <source>
        <dbReference type="EMBL" id="GBP39064.1"/>
    </source>
</evidence>
<organism evidence="1 2">
    <name type="scientific">Eumeta variegata</name>
    <name type="common">Bagworm moth</name>
    <name type="synonym">Eumeta japonica</name>
    <dbReference type="NCBI Taxonomy" id="151549"/>
    <lineage>
        <taxon>Eukaryota</taxon>
        <taxon>Metazoa</taxon>
        <taxon>Ecdysozoa</taxon>
        <taxon>Arthropoda</taxon>
        <taxon>Hexapoda</taxon>
        <taxon>Insecta</taxon>
        <taxon>Pterygota</taxon>
        <taxon>Neoptera</taxon>
        <taxon>Endopterygota</taxon>
        <taxon>Lepidoptera</taxon>
        <taxon>Glossata</taxon>
        <taxon>Ditrysia</taxon>
        <taxon>Tineoidea</taxon>
        <taxon>Psychidae</taxon>
        <taxon>Oiketicinae</taxon>
        <taxon>Eumeta</taxon>
    </lineage>
</organism>
<evidence type="ECO:0000313" key="2">
    <source>
        <dbReference type="Proteomes" id="UP000299102"/>
    </source>
</evidence>
<sequence length="117" mass="13033">MPANCLTRRYNAPRPFLLLPRVPVLRRCDAFVTNFTAAEFRALYCTSTERSQCRPPAMKRGNGSCSVRERSLLHSFALENCIAMHQIGHACTKCEQESNPSTPFPCFIVAIALSVGL</sequence>
<proteinExistence type="predicted"/>
<dbReference type="EMBL" id="BGZK01000359">
    <property type="protein sequence ID" value="GBP39064.1"/>
    <property type="molecule type" value="Genomic_DNA"/>
</dbReference>
<protein>
    <submittedName>
        <fullName evidence="1">Uncharacterized protein</fullName>
    </submittedName>
</protein>